<keyword evidence="10" id="KW-0408">Iron</keyword>
<protein>
    <submittedName>
        <fullName evidence="16">Glutamate synthase large subunit</fullName>
    </submittedName>
</protein>
<evidence type="ECO:0000256" key="13">
    <source>
        <dbReference type="ARBA" id="ARBA00023291"/>
    </source>
</evidence>
<dbReference type="InterPro" id="IPR017932">
    <property type="entry name" value="GATase_2_dom"/>
</dbReference>
<gene>
    <name evidence="16" type="primary">gltB</name>
    <name evidence="16" type="ORF">GCM10022240_24580</name>
</gene>
<comment type="caution">
    <text evidence="16">The sequence shown here is derived from an EMBL/GenBank/DDBJ whole genome shotgun (WGS) entry which is preliminary data.</text>
</comment>
<dbReference type="SUPFAM" id="SSF56235">
    <property type="entry name" value="N-terminal nucleophile aminohydrolases (Ntn hydrolases)"/>
    <property type="match status" value="1"/>
</dbReference>
<dbReference type="Pfam" id="PF01645">
    <property type="entry name" value="Glu_synthase"/>
    <property type="match status" value="1"/>
</dbReference>
<evidence type="ECO:0000256" key="3">
    <source>
        <dbReference type="ARBA" id="ARBA00009716"/>
    </source>
</evidence>
<keyword evidence="13" id="KW-0003">3Fe-4S</keyword>
<organism evidence="16 17">
    <name type="scientific">Microbacterium kribbense</name>
    <dbReference type="NCBI Taxonomy" id="433645"/>
    <lineage>
        <taxon>Bacteria</taxon>
        <taxon>Bacillati</taxon>
        <taxon>Actinomycetota</taxon>
        <taxon>Actinomycetes</taxon>
        <taxon>Micrococcales</taxon>
        <taxon>Microbacteriaceae</taxon>
        <taxon>Microbacterium</taxon>
    </lineage>
</organism>
<sequence>MPVTPADSALGGSLPPRQGLYNPAFEKDACGLAMVATLRGAPGHDIIELALTALRNLEHRGAIGSDAGTGDGAGILTQMPDAFLRAVVGFELPPAGEYAAGTVFLPTEPAERDALKQSIERLAQSEDLHVLGWREVPTDDDQLGKLALAACPGFEQLFLSRPAIGGAPAMSGLELDRVVYRLRKRAQHELGAYFVSLSCRTLGYKGMVTTLQLEPFYPDLQDERFASELAVVHSRYSTNTFPSWRLAQPLRMIAHNGEINTIGGNRNWMRARQSQLASDLLGDMAPLLPICTPGGSDSASFDEVLELLTLSGRSLPHAMLMMVPEAYEGRTDLAPDLRAFYEYHSLQMEPWDGPAAMICTDGSLVSATLDRNGLRPGRWLVTTDGLVVVASETGVLDIAPERIARLGRLQPGRMFVVDTAARRIVEDEEVKAELAALQPWALWLRQKLALNELPDREHIVHPIASITRRQRTFGYTEEEIQVLLAPMGQHGAEPIGAMGTDTPIAAISDRPRLLFDYFAQQFAQVTNPPLDSIRESVVTSLEAGIGPERNLLAWGPDHARQITIDFPVLDNDELAKIQNIERTMPGRRAVTLHGLYHFDAGPGTMRRRLTELCAEADAAIADGAEFLILSDRDSNKDLVPIPSLLLVSAIHHHLIRNQDRMKVGLVVEAGDVREVHHVATLLGYGASAVNPYLAMETVEYLARSGVIEGLEPEAAVANVIHALGKGVLKVMSKMGISTIASYAGAQVFEAIGLGQELIDEFFTGTESKLGGIGLEDVEAENQQRHDFAYPPDDAARVHERLWTGGEYQWRRNGPPHLFNPETVFRLQHATRTRRYDIFRDYTRRIDDQAAELKTLRGMFTLRTGVRPPVPLEEVEPVSSIVRRFATGAMSYGSISREAHETLAIAMNSIGGKSNTGEGGEEVDRLLDPSRRSAIKQVASARFGVTSLYLTSADDLQIKLAQGAKPGEGGQLPPGKVYPWIARTRHATPGVGLISPPPHHDIYSIEDLKQLIFDLKHANPDARVHVKLVSQSGIGAVAAGCAKALADVILVSGHDGGTGASPLGSLKHAGTPWELGLAETQQTLMLNGLRDRVVVQTDGQLKTGRDVIIAALLGAEEFGFATAPLIVSGCIMMRKCHLNTCPVGVATQDPTLRDRFTGKAEFVVNFMQFMAEEVRELLASLGFRTLEEAVGHHELLDVNEALQHFKARGLDLEPILVGPEFEPDAPRRHLRDQDHDLSSHIDVQLIERAQEVIAAGGQVHIDMPVHNTDRAIGTMLGNRVTKAHGEFGLPTDSITVDLTGSAGQSLGAFLPAGITLRLHGDTNDYVAKGLSGGHVIIRPPEGAHFDAATNVSAGNVIGYGATSGMLLVCGQVGERFLVRNSGATAVVEGVGDHALEYMTGGMAVILGPTGRNLGAGMSGGSAYVYRLDTDLVNSDALRDGSLMIDPLGPADAAIVRDLLQRHVDETGSALAAAMLANFDETVADFSRILPREYAAVLQTRQDAIEEGLDPDGDVVWNRILEVTHG</sequence>
<keyword evidence="9" id="KW-0560">Oxidoreductase</keyword>
<evidence type="ECO:0000259" key="15">
    <source>
        <dbReference type="PROSITE" id="PS51278"/>
    </source>
</evidence>
<evidence type="ECO:0000256" key="8">
    <source>
        <dbReference type="ARBA" id="ARBA00022962"/>
    </source>
</evidence>
<comment type="similarity">
    <text evidence="3">Belongs to the glutamate synthase family.</text>
</comment>
<dbReference type="Gene3D" id="3.20.20.70">
    <property type="entry name" value="Aldolase class I"/>
    <property type="match status" value="2"/>
</dbReference>
<dbReference type="CDD" id="cd02808">
    <property type="entry name" value="GltS_FMN"/>
    <property type="match status" value="1"/>
</dbReference>
<evidence type="ECO:0000313" key="17">
    <source>
        <dbReference type="Proteomes" id="UP001500540"/>
    </source>
</evidence>
<dbReference type="Gene3D" id="3.60.20.10">
    <property type="entry name" value="Glutamine Phosphoribosylpyrophosphate, subunit 1, domain 1"/>
    <property type="match status" value="1"/>
</dbReference>
<dbReference type="Pfam" id="PF01493">
    <property type="entry name" value="GXGXG"/>
    <property type="match status" value="1"/>
</dbReference>
<dbReference type="RefSeq" id="WP_344784020.1">
    <property type="nucleotide sequence ID" value="NZ_BAABAF010000008.1"/>
</dbReference>
<keyword evidence="5" id="KW-0285">Flavoprotein</keyword>
<dbReference type="InterPro" id="IPR029055">
    <property type="entry name" value="Ntn_hydrolases_N"/>
</dbReference>
<evidence type="ECO:0000256" key="1">
    <source>
        <dbReference type="ARBA" id="ARBA00001917"/>
    </source>
</evidence>
<keyword evidence="6" id="KW-0288">FMN</keyword>
<keyword evidence="12" id="KW-0314">Glutamate biosynthesis</keyword>
<dbReference type="CDD" id="cd00982">
    <property type="entry name" value="gltB_C"/>
    <property type="match status" value="1"/>
</dbReference>
<dbReference type="EMBL" id="BAABAF010000008">
    <property type="protein sequence ID" value="GAA3771569.1"/>
    <property type="molecule type" value="Genomic_DNA"/>
</dbReference>
<keyword evidence="8" id="KW-0315">Glutamine amidotransferase</keyword>
<evidence type="ECO:0000313" key="16">
    <source>
        <dbReference type="EMBL" id="GAA3771569.1"/>
    </source>
</evidence>
<evidence type="ECO:0000256" key="11">
    <source>
        <dbReference type="ARBA" id="ARBA00023014"/>
    </source>
</evidence>
<comment type="pathway">
    <text evidence="14">Amino-acid biosynthesis.</text>
</comment>
<accession>A0ABP7GNC2</accession>
<comment type="cofactor">
    <cofactor evidence="2">
        <name>[3Fe-4S] cluster</name>
        <dbReference type="ChEBI" id="CHEBI:21137"/>
    </cofactor>
</comment>
<dbReference type="PROSITE" id="PS51278">
    <property type="entry name" value="GATASE_TYPE_2"/>
    <property type="match status" value="1"/>
</dbReference>
<proteinExistence type="inferred from homology"/>
<evidence type="ECO:0000256" key="2">
    <source>
        <dbReference type="ARBA" id="ARBA00001927"/>
    </source>
</evidence>
<dbReference type="InterPro" id="IPR036485">
    <property type="entry name" value="Glu_synth_asu_C_sf"/>
</dbReference>
<keyword evidence="11" id="KW-0411">Iron-sulfur</keyword>
<dbReference type="InterPro" id="IPR002489">
    <property type="entry name" value="Glu_synth_asu_C"/>
</dbReference>
<dbReference type="Gene3D" id="2.160.20.60">
    <property type="entry name" value="Glutamate synthase, alpha subunit, C-terminal domain"/>
    <property type="match status" value="1"/>
</dbReference>
<dbReference type="InterPro" id="IPR050711">
    <property type="entry name" value="ET-N_metabolism_enzyme"/>
</dbReference>
<evidence type="ECO:0000256" key="7">
    <source>
        <dbReference type="ARBA" id="ARBA00022723"/>
    </source>
</evidence>
<evidence type="ECO:0000256" key="9">
    <source>
        <dbReference type="ARBA" id="ARBA00023002"/>
    </source>
</evidence>
<dbReference type="Proteomes" id="UP001500540">
    <property type="component" value="Unassembled WGS sequence"/>
</dbReference>
<dbReference type="PANTHER" id="PTHR11938:SF133">
    <property type="entry name" value="GLUTAMATE SYNTHASE (NADH)"/>
    <property type="match status" value="1"/>
</dbReference>
<comment type="cofactor">
    <cofactor evidence="1">
        <name>FMN</name>
        <dbReference type="ChEBI" id="CHEBI:58210"/>
    </cofactor>
</comment>
<dbReference type="NCBIfam" id="NF008730">
    <property type="entry name" value="PRK11750.1"/>
    <property type="match status" value="1"/>
</dbReference>
<dbReference type="InterPro" id="IPR002932">
    <property type="entry name" value="Glu_synthdom"/>
</dbReference>
<dbReference type="InterPro" id="IPR006982">
    <property type="entry name" value="Glu_synth_centr_N"/>
</dbReference>
<dbReference type="SUPFAM" id="SSF51395">
    <property type="entry name" value="FMN-linked oxidoreductases"/>
    <property type="match status" value="1"/>
</dbReference>
<reference evidence="17" key="1">
    <citation type="journal article" date="2019" name="Int. J. Syst. Evol. Microbiol.">
        <title>The Global Catalogue of Microorganisms (GCM) 10K type strain sequencing project: providing services to taxonomists for standard genome sequencing and annotation.</title>
        <authorList>
            <consortium name="The Broad Institute Genomics Platform"/>
            <consortium name="The Broad Institute Genome Sequencing Center for Infectious Disease"/>
            <person name="Wu L."/>
            <person name="Ma J."/>
        </authorList>
    </citation>
    <scope>NUCLEOTIDE SEQUENCE [LARGE SCALE GENOMIC DNA]</scope>
    <source>
        <strain evidence="17">JCM 16950</strain>
    </source>
</reference>
<dbReference type="SUPFAM" id="SSF69336">
    <property type="entry name" value="Alpha subunit of glutamate synthase, C-terminal domain"/>
    <property type="match status" value="1"/>
</dbReference>
<dbReference type="Pfam" id="PF04898">
    <property type="entry name" value="Glu_syn_central"/>
    <property type="match status" value="1"/>
</dbReference>
<evidence type="ECO:0000256" key="10">
    <source>
        <dbReference type="ARBA" id="ARBA00023004"/>
    </source>
</evidence>
<dbReference type="InterPro" id="IPR013785">
    <property type="entry name" value="Aldolase_TIM"/>
</dbReference>
<evidence type="ECO:0000256" key="6">
    <source>
        <dbReference type="ARBA" id="ARBA00022643"/>
    </source>
</evidence>
<dbReference type="CDD" id="cd00713">
    <property type="entry name" value="GltS"/>
    <property type="match status" value="1"/>
</dbReference>
<keyword evidence="17" id="KW-1185">Reference proteome</keyword>
<keyword evidence="7" id="KW-0479">Metal-binding</keyword>
<evidence type="ECO:0000256" key="5">
    <source>
        <dbReference type="ARBA" id="ARBA00022630"/>
    </source>
</evidence>
<feature type="domain" description="Glutamine amidotransferase type-2" evidence="15">
    <location>
        <begin position="30"/>
        <end position="420"/>
    </location>
</feature>
<name>A0ABP7GNC2_9MICO</name>
<dbReference type="PANTHER" id="PTHR11938">
    <property type="entry name" value="FAD NADPH DEHYDROGENASE/OXIDOREDUCTASE"/>
    <property type="match status" value="1"/>
</dbReference>
<evidence type="ECO:0000256" key="12">
    <source>
        <dbReference type="ARBA" id="ARBA00023164"/>
    </source>
</evidence>
<evidence type="ECO:0000256" key="14">
    <source>
        <dbReference type="ARBA" id="ARBA00029440"/>
    </source>
</evidence>
<evidence type="ECO:0000256" key="4">
    <source>
        <dbReference type="ARBA" id="ARBA00022605"/>
    </source>
</evidence>
<keyword evidence="4" id="KW-0028">Amino-acid biosynthesis</keyword>
<dbReference type="Pfam" id="PF00310">
    <property type="entry name" value="GATase_2"/>
    <property type="match status" value="1"/>
</dbReference>